<name>A0A1H7IXT1_9NOCA</name>
<proteinExistence type="predicted"/>
<keyword evidence="3" id="KW-1185">Reference proteome</keyword>
<sequence length="257" mass="27046">MSGVGNNGFAGLAPREGMGGAGGNATRCDTVPMTNDVPAGLEAGASLVTAMLSPVSGGLVRTWTEDGTRLWSVDDPDGLSELLGRGLIARTSVPDDRFRETVLLDAAAGTMLVLERIPGSAENTRDRAFRLGDPVRPERNPWTDLDDFLAAAAASAVERDEYWVVELGGWAAPHEPYCFFGVVDDEGERVAVIETAPVPRDTGVWPEVPDDGRPGTSVSSPASEDTIEAAGIFAVTAVESWGVAPWDVALTFGHRAP</sequence>
<evidence type="ECO:0000313" key="3">
    <source>
        <dbReference type="Proteomes" id="UP000198677"/>
    </source>
</evidence>
<reference evidence="3" key="1">
    <citation type="submission" date="2016-10" db="EMBL/GenBank/DDBJ databases">
        <authorList>
            <person name="Varghese N."/>
            <person name="Submissions S."/>
        </authorList>
    </citation>
    <scope>NUCLEOTIDE SEQUENCE [LARGE SCALE GENOMIC DNA]</scope>
    <source>
        <strain evidence="3">DSM 44675</strain>
    </source>
</reference>
<organism evidence="2 3">
    <name type="scientific">Rhodococcus maanshanensis</name>
    <dbReference type="NCBI Taxonomy" id="183556"/>
    <lineage>
        <taxon>Bacteria</taxon>
        <taxon>Bacillati</taxon>
        <taxon>Actinomycetota</taxon>
        <taxon>Actinomycetes</taxon>
        <taxon>Mycobacteriales</taxon>
        <taxon>Nocardiaceae</taxon>
        <taxon>Rhodococcus</taxon>
    </lineage>
</organism>
<dbReference type="AlphaFoldDB" id="A0A1H7IXT1"/>
<dbReference type="EMBL" id="FOAW01000003">
    <property type="protein sequence ID" value="SEK67321.1"/>
    <property type="molecule type" value="Genomic_DNA"/>
</dbReference>
<dbReference type="Proteomes" id="UP000198677">
    <property type="component" value="Unassembled WGS sequence"/>
</dbReference>
<evidence type="ECO:0000313" key="2">
    <source>
        <dbReference type="EMBL" id="SEK67321.1"/>
    </source>
</evidence>
<evidence type="ECO:0000256" key="1">
    <source>
        <dbReference type="SAM" id="MobiDB-lite"/>
    </source>
</evidence>
<feature type="region of interest" description="Disordered" evidence="1">
    <location>
        <begin position="201"/>
        <end position="222"/>
    </location>
</feature>
<feature type="region of interest" description="Disordered" evidence="1">
    <location>
        <begin position="1"/>
        <end position="25"/>
    </location>
</feature>
<accession>A0A1H7IXT1</accession>
<protein>
    <submittedName>
        <fullName evidence="2">Uncharacterized protein</fullName>
    </submittedName>
</protein>
<gene>
    <name evidence="2" type="ORF">SAMN05444583_10330</name>
</gene>